<dbReference type="PROSITE" id="PS51257">
    <property type="entry name" value="PROKAR_LIPOPROTEIN"/>
    <property type="match status" value="1"/>
</dbReference>
<dbReference type="Proteomes" id="UP000838686">
    <property type="component" value="Unassembled WGS sequence"/>
</dbReference>
<evidence type="ECO:0000256" key="1">
    <source>
        <dbReference type="SAM" id="SignalP"/>
    </source>
</evidence>
<feature type="chain" id="PRO_5045271853" evidence="1">
    <location>
        <begin position="22"/>
        <end position="194"/>
    </location>
</feature>
<organism evidence="2 3">
    <name type="scientific">Paenibacillus plantiphilus</name>
    <dbReference type="NCBI Taxonomy" id="2905650"/>
    <lineage>
        <taxon>Bacteria</taxon>
        <taxon>Bacillati</taxon>
        <taxon>Bacillota</taxon>
        <taxon>Bacilli</taxon>
        <taxon>Bacillales</taxon>
        <taxon>Paenibacillaceae</taxon>
        <taxon>Paenibacillus</taxon>
    </lineage>
</organism>
<evidence type="ECO:0000313" key="2">
    <source>
        <dbReference type="EMBL" id="CAH1198880.1"/>
    </source>
</evidence>
<name>A0ABM9C0Z1_9BACL</name>
<accession>A0ABM9C0Z1</accession>
<keyword evidence="3" id="KW-1185">Reference proteome</keyword>
<protein>
    <submittedName>
        <fullName evidence="2">Uncharacterized protein</fullName>
    </submittedName>
</protein>
<feature type="signal peptide" evidence="1">
    <location>
        <begin position="1"/>
        <end position="21"/>
    </location>
</feature>
<dbReference type="EMBL" id="CAKMMF010000005">
    <property type="protein sequence ID" value="CAH1198880.1"/>
    <property type="molecule type" value="Genomic_DNA"/>
</dbReference>
<evidence type="ECO:0000313" key="3">
    <source>
        <dbReference type="Proteomes" id="UP000838686"/>
    </source>
</evidence>
<comment type="caution">
    <text evidence="2">The sequence shown here is derived from an EMBL/GenBank/DDBJ whole genome shotgun (WGS) entry which is preliminary data.</text>
</comment>
<proteinExistence type="predicted"/>
<gene>
    <name evidence="2" type="ORF">PAECIP111893_01148</name>
</gene>
<sequence>MNRISLIILCIVIAFVLSSCNNESSNASIIEQPHKVADTAGSGITVTAGGSETNEAVKSNSRSIEIIDYENTELYQMIMNDSKGSIPYVELGESIQIAFSGEPPDSYQLTDNVLLEDGTIKYGGQRQAVRPINIKFDHGIGSFILRGNMSTMYSSNMKDDEPGATIRGFRLTGTWKNEIKEYVFIIRTDARKKS</sequence>
<dbReference type="RefSeq" id="WP_236339514.1">
    <property type="nucleotide sequence ID" value="NZ_CAKMMF010000005.1"/>
</dbReference>
<keyword evidence="1" id="KW-0732">Signal</keyword>
<reference evidence="2" key="1">
    <citation type="submission" date="2022-01" db="EMBL/GenBank/DDBJ databases">
        <authorList>
            <person name="Criscuolo A."/>
        </authorList>
    </citation>
    <scope>NUCLEOTIDE SEQUENCE</scope>
    <source>
        <strain evidence="2">CIP111893</strain>
    </source>
</reference>